<keyword evidence="7" id="KW-0275">Fatty acid biosynthesis</keyword>
<proteinExistence type="inferred from homology"/>
<keyword evidence="3" id="KW-0378">Hydrolase</keyword>
<dbReference type="Pfam" id="PF20791">
    <property type="entry name" value="Acyl-ACP_TE_C"/>
    <property type="match status" value="1"/>
</dbReference>
<evidence type="ECO:0000259" key="9">
    <source>
        <dbReference type="Pfam" id="PF20791"/>
    </source>
</evidence>
<evidence type="ECO:0000256" key="6">
    <source>
        <dbReference type="ARBA" id="ARBA00023098"/>
    </source>
</evidence>
<evidence type="ECO:0000256" key="3">
    <source>
        <dbReference type="ARBA" id="ARBA00022801"/>
    </source>
</evidence>
<dbReference type="SUPFAM" id="SSF54637">
    <property type="entry name" value="Thioesterase/thiol ester dehydrase-isomerase"/>
    <property type="match status" value="2"/>
</dbReference>
<feature type="domain" description="Acyl-ACP thioesterase-like C-terminal" evidence="9">
    <location>
        <begin position="150"/>
        <end position="228"/>
    </location>
</feature>
<gene>
    <name evidence="10" type="ORF">SAMN05421659_101147</name>
</gene>
<dbReference type="RefSeq" id="WP_092449576.1">
    <property type="nucleotide sequence ID" value="NZ_FOJI01000001.1"/>
</dbReference>
<dbReference type="PANTHER" id="PTHR31727:SF6">
    <property type="entry name" value="OLEOYL-ACYL CARRIER PROTEIN THIOESTERASE 1, CHLOROPLASTIC"/>
    <property type="match status" value="1"/>
</dbReference>
<dbReference type="Pfam" id="PF01643">
    <property type="entry name" value="Acyl-ACP_TE"/>
    <property type="match status" value="1"/>
</dbReference>
<evidence type="ECO:0000256" key="5">
    <source>
        <dbReference type="ARBA" id="ARBA00022946"/>
    </source>
</evidence>
<evidence type="ECO:0000256" key="2">
    <source>
        <dbReference type="ARBA" id="ARBA00022516"/>
    </source>
</evidence>
<reference evidence="10 11" key="1">
    <citation type="submission" date="2016-10" db="EMBL/GenBank/DDBJ databases">
        <authorList>
            <person name="de Groot N.N."/>
        </authorList>
    </citation>
    <scope>NUCLEOTIDE SEQUENCE [LARGE SCALE GENOMIC DNA]</scope>
    <source>
        <strain evidence="10 11">DSM 9179</strain>
    </source>
</reference>
<name>A0A1I0M4H5_9FIRM</name>
<evidence type="ECO:0000259" key="8">
    <source>
        <dbReference type="Pfam" id="PF01643"/>
    </source>
</evidence>
<protein>
    <submittedName>
        <fullName evidence="10">Acyl-ACP thioesterase</fullName>
    </submittedName>
</protein>
<dbReference type="AlphaFoldDB" id="A0A1I0M4H5"/>
<dbReference type="GO" id="GO:0016297">
    <property type="term" value="F:fatty acyl-[ACP] hydrolase activity"/>
    <property type="evidence" value="ECO:0007669"/>
    <property type="project" value="InterPro"/>
</dbReference>
<dbReference type="STRING" id="99656.SAMN05421659_101147"/>
<evidence type="ECO:0000313" key="10">
    <source>
        <dbReference type="EMBL" id="SEV82854.1"/>
    </source>
</evidence>
<evidence type="ECO:0000256" key="1">
    <source>
        <dbReference type="ARBA" id="ARBA00006500"/>
    </source>
</evidence>
<accession>A0A1I0M4H5</accession>
<dbReference type="OrthoDB" id="9801517at2"/>
<evidence type="ECO:0000256" key="4">
    <source>
        <dbReference type="ARBA" id="ARBA00022832"/>
    </source>
</evidence>
<feature type="domain" description="Acyl-ACP thioesterase N-terminal hotdog" evidence="8">
    <location>
        <begin position="7"/>
        <end position="124"/>
    </location>
</feature>
<evidence type="ECO:0000313" key="11">
    <source>
        <dbReference type="Proteomes" id="UP000199701"/>
    </source>
</evidence>
<keyword evidence="6" id="KW-0443">Lipid metabolism</keyword>
<dbReference type="PANTHER" id="PTHR31727">
    <property type="entry name" value="OLEOYL-ACYL CARRIER PROTEIN THIOESTERASE 1, CHLOROPLASTIC"/>
    <property type="match status" value="1"/>
</dbReference>
<keyword evidence="5" id="KW-0809">Transit peptide</keyword>
<evidence type="ECO:0000256" key="7">
    <source>
        <dbReference type="ARBA" id="ARBA00023160"/>
    </source>
</evidence>
<organism evidence="10 11">
    <name type="scientific">[Clostridium] fimetarium</name>
    <dbReference type="NCBI Taxonomy" id="99656"/>
    <lineage>
        <taxon>Bacteria</taxon>
        <taxon>Bacillati</taxon>
        <taxon>Bacillota</taxon>
        <taxon>Clostridia</taxon>
        <taxon>Lachnospirales</taxon>
        <taxon>Lachnospiraceae</taxon>
    </lineage>
</organism>
<dbReference type="CDD" id="cd00586">
    <property type="entry name" value="4HBT"/>
    <property type="match status" value="1"/>
</dbReference>
<dbReference type="InterPro" id="IPR002864">
    <property type="entry name" value="Acyl-ACP_thioesterase_NHD"/>
</dbReference>
<keyword evidence="2" id="KW-0444">Lipid biosynthesis</keyword>
<keyword evidence="4" id="KW-0276">Fatty acid metabolism</keyword>
<comment type="similarity">
    <text evidence="1">Belongs to the acyl-ACP thioesterase family.</text>
</comment>
<dbReference type="InterPro" id="IPR029069">
    <property type="entry name" value="HotDog_dom_sf"/>
</dbReference>
<dbReference type="GO" id="GO:0000036">
    <property type="term" value="F:acyl carrier activity"/>
    <property type="evidence" value="ECO:0007669"/>
    <property type="project" value="TreeGrafter"/>
</dbReference>
<dbReference type="InterPro" id="IPR049427">
    <property type="entry name" value="Acyl-ACP_TE_C"/>
</dbReference>
<dbReference type="Proteomes" id="UP000199701">
    <property type="component" value="Unassembled WGS sequence"/>
</dbReference>
<dbReference type="Gene3D" id="3.10.129.10">
    <property type="entry name" value="Hotdog Thioesterase"/>
    <property type="match status" value="1"/>
</dbReference>
<dbReference type="EMBL" id="FOJI01000001">
    <property type="protein sequence ID" value="SEV82854.1"/>
    <property type="molecule type" value="Genomic_DNA"/>
</dbReference>
<sequence>MYSFDSMVRYSETDKNEKLSVTGLVNYFQDCSSFHSETLHIGTDELAEAHRAWVLSSWQIVINRMPQILDCVKVSTWPYAFERFCGTRNFTIVDKEGEIIACANSMWVFINTDTGRPVLPESEFKDAYILEDKYEAMNYEGRKIFALKNMKKMESFHVRKCNLDTYNHVNNGQYIQMAEEYLPEGFEVGQIRAEYKMSAHYGDAICPYVQIEEEERFVIDLRNEDGKTFALIEFAKTEF</sequence>
<dbReference type="InterPro" id="IPR045023">
    <property type="entry name" value="FATA/B"/>
</dbReference>
<keyword evidence="11" id="KW-1185">Reference proteome</keyword>